<sequence length="83" mass="9667">MAYQLTQHAKDMLQEREIAVEWLEKVLDKPRAVYPDPVDDALEHRLGVVTEAQGRVLRIVVDARVQPIRVITVYFDRNKRGKI</sequence>
<dbReference type="EMBL" id="OX336137">
    <property type="protein sequence ID" value="CAI2718672.1"/>
    <property type="molecule type" value="Genomic_DNA"/>
</dbReference>
<organism evidence="1 2">
    <name type="scientific">Nitrospina watsonii</name>
    <dbReference type="NCBI Taxonomy" id="1323948"/>
    <lineage>
        <taxon>Bacteria</taxon>
        <taxon>Pseudomonadati</taxon>
        <taxon>Nitrospinota/Tectimicrobiota group</taxon>
        <taxon>Nitrospinota</taxon>
        <taxon>Nitrospinia</taxon>
        <taxon>Nitrospinales</taxon>
        <taxon>Nitrospinaceae</taxon>
        <taxon>Nitrospina</taxon>
    </lineage>
</organism>
<evidence type="ECO:0000313" key="2">
    <source>
        <dbReference type="Proteomes" id="UP001157733"/>
    </source>
</evidence>
<evidence type="ECO:0000313" key="1">
    <source>
        <dbReference type="EMBL" id="CAI2718672.1"/>
    </source>
</evidence>
<proteinExistence type="predicted"/>
<keyword evidence="2" id="KW-1185">Reference proteome</keyword>
<dbReference type="Proteomes" id="UP001157733">
    <property type="component" value="Chromosome"/>
</dbReference>
<dbReference type="RefSeq" id="WP_282011558.1">
    <property type="nucleotide sequence ID" value="NZ_OX336137.1"/>
</dbReference>
<dbReference type="InterPro" id="IPR025354">
    <property type="entry name" value="DUF4258"/>
</dbReference>
<gene>
    <name evidence="1" type="ORF">NSPWAT_1813</name>
</gene>
<dbReference type="Pfam" id="PF14076">
    <property type="entry name" value="DUF4258"/>
    <property type="match status" value="1"/>
</dbReference>
<evidence type="ECO:0008006" key="3">
    <source>
        <dbReference type="Google" id="ProtNLM"/>
    </source>
</evidence>
<protein>
    <recommendedName>
        <fullName evidence="3">DUF4258 domain-containing protein</fullName>
    </recommendedName>
</protein>
<reference evidence="1 2" key="1">
    <citation type="submission" date="2022-09" db="EMBL/GenBank/DDBJ databases">
        <authorList>
            <person name="Kop L."/>
        </authorList>
    </citation>
    <scope>NUCLEOTIDE SEQUENCE [LARGE SCALE GENOMIC DNA]</scope>
    <source>
        <strain evidence="1 2">347</strain>
    </source>
</reference>
<accession>A0ABM9HEP3</accession>
<name>A0ABM9HEP3_9BACT</name>